<reference evidence="7" key="1">
    <citation type="submission" date="2017-11" db="EMBL/GenBank/DDBJ databases">
        <authorList>
            <person name="Kuznetsova I."/>
            <person name="Sazanova A."/>
            <person name="Chirak E."/>
            <person name="Safronova V."/>
            <person name="Willems A."/>
        </authorList>
    </citation>
    <scope>NUCLEOTIDE SEQUENCE [LARGE SCALE GENOMIC DNA]</scope>
    <source>
        <strain evidence="7">STM 196</strain>
    </source>
</reference>
<dbReference type="RefSeq" id="WP_106709190.1">
    <property type="nucleotide sequence ID" value="NZ_PGGO01000001.1"/>
</dbReference>
<keyword evidence="7" id="KW-1185">Reference proteome</keyword>
<dbReference type="PANTHER" id="PTHR30537:SF5">
    <property type="entry name" value="HTH-TYPE TRANSCRIPTIONAL ACTIVATOR TTDR-RELATED"/>
    <property type="match status" value="1"/>
</dbReference>
<dbReference type="Gene3D" id="1.10.10.10">
    <property type="entry name" value="Winged helix-like DNA-binding domain superfamily/Winged helix DNA-binding domain"/>
    <property type="match status" value="1"/>
</dbReference>
<comment type="similarity">
    <text evidence="1">Belongs to the LysR transcriptional regulatory family.</text>
</comment>
<evidence type="ECO:0000256" key="1">
    <source>
        <dbReference type="ARBA" id="ARBA00009437"/>
    </source>
</evidence>
<dbReference type="Gene3D" id="3.40.190.290">
    <property type="match status" value="1"/>
</dbReference>
<sequence>MDRFAAMNTFVRVAELGTLSAAARELGLTQPAVSQQIAALERHLDVRLFHRSTRKLALTEGGETYYQHALHILRAVGEAEESAGELSSALRGNLRLHGPVGFGQTHLSPIVIEFQRLHPELIIELVLDDRVADLIAEGVDVAIRFGELKSSELIARKLATFERILVASPDYIAEHGNPRTPQDLATHRHVRFIWSPQGEAIPLIGPRGHVAAPVRSTFLANNAFVLNDALCAGLGIGGAQAPLVQALLDEGNLVRVLPEYSYAPMDIHVVYPTTRFLPRKVRVFVDHLESRLSSVAGLRMIRNPERYVE</sequence>
<accession>A0A2P7BWE0</accession>
<dbReference type="SUPFAM" id="SSF46785">
    <property type="entry name" value="Winged helix' DNA-binding domain"/>
    <property type="match status" value="1"/>
</dbReference>
<dbReference type="CDD" id="cd08422">
    <property type="entry name" value="PBP2_CrgA_like"/>
    <property type="match status" value="1"/>
</dbReference>
<dbReference type="InterPro" id="IPR058163">
    <property type="entry name" value="LysR-type_TF_proteobact-type"/>
</dbReference>
<dbReference type="GO" id="GO:0003700">
    <property type="term" value="F:DNA-binding transcription factor activity"/>
    <property type="evidence" value="ECO:0007669"/>
    <property type="project" value="InterPro"/>
</dbReference>
<evidence type="ECO:0000256" key="3">
    <source>
        <dbReference type="ARBA" id="ARBA00023125"/>
    </source>
</evidence>
<dbReference type="SUPFAM" id="SSF53850">
    <property type="entry name" value="Periplasmic binding protein-like II"/>
    <property type="match status" value="1"/>
</dbReference>
<feature type="domain" description="HTH lysR-type" evidence="5">
    <location>
        <begin position="1"/>
        <end position="59"/>
    </location>
</feature>
<dbReference type="OrthoDB" id="9813056at2"/>
<evidence type="ECO:0000256" key="4">
    <source>
        <dbReference type="ARBA" id="ARBA00023163"/>
    </source>
</evidence>
<dbReference type="AlphaFoldDB" id="A0A2P7BWE0"/>
<dbReference type="PANTHER" id="PTHR30537">
    <property type="entry name" value="HTH-TYPE TRANSCRIPTIONAL REGULATOR"/>
    <property type="match status" value="1"/>
</dbReference>
<dbReference type="InterPro" id="IPR036390">
    <property type="entry name" value="WH_DNA-bd_sf"/>
</dbReference>
<dbReference type="Proteomes" id="UP000241444">
    <property type="component" value="Unassembled WGS sequence"/>
</dbReference>
<dbReference type="Pfam" id="PF00126">
    <property type="entry name" value="HTH_1"/>
    <property type="match status" value="1"/>
</dbReference>
<dbReference type="InterPro" id="IPR000847">
    <property type="entry name" value="LysR_HTH_N"/>
</dbReference>
<gene>
    <name evidence="6" type="ORF">CU102_01550</name>
</gene>
<evidence type="ECO:0000313" key="6">
    <source>
        <dbReference type="EMBL" id="PSH70762.1"/>
    </source>
</evidence>
<dbReference type="InterPro" id="IPR005119">
    <property type="entry name" value="LysR_subst-bd"/>
</dbReference>
<dbReference type="PRINTS" id="PR00039">
    <property type="entry name" value="HTHLYSR"/>
</dbReference>
<evidence type="ECO:0000256" key="2">
    <source>
        <dbReference type="ARBA" id="ARBA00023015"/>
    </source>
</evidence>
<dbReference type="InterPro" id="IPR036388">
    <property type="entry name" value="WH-like_DNA-bd_sf"/>
</dbReference>
<dbReference type="GO" id="GO:0003677">
    <property type="term" value="F:DNA binding"/>
    <property type="evidence" value="ECO:0007669"/>
    <property type="project" value="UniProtKB-KW"/>
</dbReference>
<name>A0A2P7BWE0_9HYPH</name>
<protein>
    <submittedName>
        <fullName evidence="6">LysR family transcriptional regulator</fullName>
    </submittedName>
</protein>
<keyword evidence="2" id="KW-0805">Transcription regulation</keyword>
<evidence type="ECO:0000313" key="7">
    <source>
        <dbReference type="Proteomes" id="UP000241444"/>
    </source>
</evidence>
<keyword evidence="3" id="KW-0238">DNA-binding</keyword>
<keyword evidence="4" id="KW-0804">Transcription</keyword>
<comment type="caution">
    <text evidence="6">The sequence shown here is derived from an EMBL/GenBank/DDBJ whole genome shotgun (WGS) entry which is preliminary data.</text>
</comment>
<organism evidence="6 7">
    <name type="scientific">Phyllobacterium brassicacearum</name>
    <dbReference type="NCBI Taxonomy" id="314235"/>
    <lineage>
        <taxon>Bacteria</taxon>
        <taxon>Pseudomonadati</taxon>
        <taxon>Pseudomonadota</taxon>
        <taxon>Alphaproteobacteria</taxon>
        <taxon>Hyphomicrobiales</taxon>
        <taxon>Phyllobacteriaceae</taxon>
        <taxon>Phyllobacterium</taxon>
    </lineage>
</organism>
<evidence type="ECO:0000259" key="5">
    <source>
        <dbReference type="PROSITE" id="PS50931"/>
    </source>
</evidence>
<dbReference type="FunFam" id="1.10.10.10:FF:000001">
    <property type="entry name" value="LysR family transcriptional regulator"/>
    <property type="match status" value="1"/>
</dbReference>
<proteinExistence type="inferred from homology"/>
<dbReference type="EMBL" id="PGGO01000001">
    <property type="protein sequence ID" value="PSH70762.1"/>
    <property type="molecule type" value="Genomic_DNA"/>
</dbReference>
<dbReference type="Pfam" id="PF03466">
    <property type="entry name" value="LysR_substrate"/>
    <property type="match status" value="1"/>
</dbReference>
<dbReference type="PROSITE" id="PS50931">
    <property type="entry name" value="HTH_LYSR"/>
    <property type="match status" value="1"/>
</dbReference>